<keyword evidence="1" id="KW-0479">Metal-binding</keyword>
<dbReference type="GO" id="GO:0003677">
    <property type="term" value="F:DNA binding"/>
    <property type="evidence" value="ECO:0007669"/>
    <property type="project" value="UniProtKB-KW"/>
</dbReference>
<dbReference type="PANTHER" id="PTHR36206">
    <property type="entry name" value="ASPERCRYPTIN BIOSYNTHESIS CLUSTER-SPECIFIC TRANSCRIPTION REGULATOR ATNN-RELATED"/>
    <property type="match status" value="1"/>
</dbReference>
<keyword evidence="4" id="KW-0238">DNA-binding</keyword>
<sequence>MKRLPPVGHPNGGRLGNRKERTGCVTCKKRKIKCDESKPFCHRCTSSRRECGGYAGPRGSHRAIVSPLPESKLATGLVANNQEHRAFRYFVNHRARGVAGPFGVDLWLHLIPQLSHTMPAVRHATMAIGALLLRDDELQSRGPSPESLALNEAHDVFAVEQYHKAIQSTLHALDEGQGSRLLAHTTCVLFFCIEALQGRENEALRLFKRALKAKLAPAQVNYSDTASDVESTFSGLTAQWAMFEDTVINDIAEAPNFDQPIKSISQAQSELLSVVTYAFDVWKTGFQLKWADSWNTTMYQAQQELELCQQSINDALDHWYTRFETYGEFFGRHVETPRHSTASSMLILWYTAITMWLAGSSVRSEMIYDSFLPRFGALITEATRILDGMEKQYEPVSFMFELGVIPPLYLAVLLCRHPVLRRKALRLLRQAPAQEGLWRRAIIVQACERIIELEEGSDGFIADIPEDLTQMIVPEEMRCRNVKIGVRTRKDGKWGNNVEFYSKPYGIDGAWNVYQEFFAA</sequence>
<dbReference type="SUPFAM" id="SSF57701">
    <property type="entry name" value="Zn2/Cys6 DNA-binding domain"/>
    <property type="match status" value="1"/>
</dbReference>
<feature type="domain" description="Zn(2)-C6 fungal-type" evidence="7">
    <location>
        <begin position="23"/>
        <end position="51"/>
    </location>
</feature>
<dbReference type="GO" id="GO:0000981">
    <property type="term" value="F:DNA-binding transcription factor activity, RNA polymerase II-specific"/>
    <property type="evidence" value="ECO:0007669"/>
    <property type="project" value="InterPro"/>
</dbReference>
<dbReference type="GO" id="GO:0008270">
    <property type="term" value="F:zinc ion binding"/>
    <property type="evidence" value="ECO:0007669"/>
    <property type="project" value="InterPro"/>
</dbReference>
<dbReference type="Proteomes" id="UP000777438">
    <property type="component" value="Unassembled WGS sequence"/>
</dbReference>
<dbReference type="Gene3D" id="4.10.240.10">
    <property type="entry name" value="Zn(2)-C6 fungal-type DNA-binding domain"/>
    <property type="match status" value="1"/>
</dbReference>
<keyword evidence="9" id="KW-1185">Reference proteome</keyword>
<organism evidence="8 9">
    <name type="scientific">Thelonectria olida</name>
    <dbReference type="NCBI Taxonomy" id="1576542"/>
    <lineage>
        <taxon>Eukaryota</taxon>
        <taxon>Fungi</taxon>
        <taxon>Dikarya</taxon>
        <taxon>Ascomycota</taxon>
        <taxon>Pezizomycotina</taxon>
        <taxon>Sordariomycetes</taxon>
        <taxon>Hypocreomycetidae</taxon>
        <taxon>Hypocreales</taxon>
        <taxon>Nectriaceae</taxon>
        <taxon>Thelonectria</taxon>
    </lineage>
</organism>
<dbReference type="PROSITE" id="PS50048">
    <property type="entry name" value="ZN2_CY6_FUNGAL_2"/>
    <property type="match status" value="1"/>
</dbReference>
<dbReference type="InterPro" id="IPR052360">
    <property type="entry name" value="Transcr_Regulatory_Proteins"/>
</dbReference>
<keyword evidence="2" id="KW-0862">Zinc</keyword>
<dbReference type="Pfam" id="PF00172">
    <property type="entry name" value="Zn_clus"/>
    <property type="match status" value="1"/>
</dbReference>
<dbReference type="InterPro" id="IPR001138">
    <property type="entry name" value="Zn2Cys6_DnaBD"/>
</dbReference>
<name>A0A9P8VTQ9_9HYPO</name>
<gene>
    <name evidence="8" type="ORF">B0T10DRAFT_198234</name>
</gene>
<evidence type="ECO:0000256" key="6">
    <source>
        <dbReference type="ARBA" id="ARBA00023242"/>
    </source>
</evidence>
<dbReference type="InterPro" id="IPR036864">
    <property type="entry name" value="Zn2-C6_fun-type_DNA-bd_sf"/>
</dbReference>
<evidence type="ECO:0000313" key="9">
    <source>
        <dbReference type="Proteomes" id="UP000777438"/>
    </source>
</evidence>
<dbReference type="SMART" id="SM00066">
    <property type="entry name" value="GAL4"/>
    <property type="match status" value="1"/>
</dbReference>
<reference evidence="8 9" key="1">
    <citation type="journal article" date="2021" name="Nat. Commun.">
        <title>Genetic determinants of endophytism in the Arabidopsis root mycobiome.</title>
        <authorList>
            <person name="Mesny F."/>
            <person name="Miyauchi S."/>
            <person name="Thiergart T."/>
            <person name="Pickel B."/>
            <person name="Atanasova L."/>
            <person name="Karlsson M."/>
            <person name="Huettel B."/>
            <person name="Barry K.W."/>
            <person name="Haridas S."/>
            <person name="Chen C."/>
            <person name="Bauer D."/>
            <person name="Andreopoulos W."/>
            <person name="Pangilinan J."/>
            <person name="LaButti K."/>
            <person name="Riley R."/>
            <person name="Lipzen A."/>
            <person name="Clum A."/>
            <person name="Drula E."/>
            <person name="Henrissat B."/>
            <person name="Kohler A."/>
            <person name="Grigoriev I.V."/>
            <person name="Martin F.M."/>
            <person name="Hacquard S."/>
        </authorList>
    </citation>
    <scope>NUCLEOTIDE SEQUENCE [LARGE SCALE GENOMIC DNA]</scope>
    <source>
        <strain evidence="8 9">MPI-CAGE-CH-0241</strain>
    </source>
</reference>
<accession>A0A9P8VTQ9</accession>
<dbReference type="PROSITE" id="PS00463">
    <property type="entry name" value="ZN2_CY6_FUNGAL_1"/>
    <property type="match status" value="1"/>
</dbReference>
<dbReference type="AlphaFoldDB" id="A0A9P8VTQ9"/>
<dbReference type="CDD" id="cd00067">
    <property type="entry name" value="GAL4"/>
    <property type="match status" value="1"/>
</dbReference>
<dbReference type="OrthoDB" id="3145928at2759"/>
<evidence type="ECO:0000256" key="4">
    <source>
        <dbReference type="ARBA" id="ARBA00023125"/>
    </source>
</evidence>
<dbReference type="PANTHER" id="PTHR36206:SF12">
    <property type="entry name" value="ASPERCRYPTIN BIOSYNTHESIS CLUSTER-SPECIFIC TRANSCRIPTION REGULATOR ATNN-RELATED"/>
    <property type="match status" value="1"/>
</dbReference>
<evidence type="ECO:0000313" key="8">
    <source>
        <dbReference type="EMBL" id="KAH6876352.1"/>
    </source>
</evidence>
<protein>
    <recommendedName>
        <fullName evidence="7">Zn(2)-C6 fungal-type domain-containing protein</fullName>
    </recommendedName>
</protein>
<proteinExistence type="predicted"/>
<keyword evidence="3" id="KW-0805">Transcription regulation</keyword>
<evidence type="ECO:0000259" key="7">
    <source>
        <dbReference type="PROSITE" id="PS50048"/>
    </source>
</evidence>
<keyword evidence="5" id="KW-0804">Transcription</keyword>
<dbReference type="EMBL" id="JAGPYM010000035">
    <property type="protein sequence ID" value="KAH6876352.1"/>
    <property type="molecule type" value="Genomic_DNA"/>
</dbReference>
<evidence type="ECO:0000256" key="5">
    <source>
        <dbReference type="ARBA" id="ARBA00023163"/>
    </source>
</evidence>
<evidence type="ECO:0000256" key="3">
    <source>
        <dbReference type="ARBA" id="ARBA00023015"/>
    </source>
</evidence>
<evidence type="ECO:0000256" key="1">
    <source>
        <dbReference type="ARBA" id="ARBA00022723"/>
    </source>
</evidence>
<comment type="caution">
    <text evidence="8">The sequence shown here is derived from an EMBL/GenBank/DDBJ whole genome shotgun (WGS) entry which is preliminary data.</text>
</comment>
<evidence type="ECO:0000256" key="2">
    <source>
        <dbReference type="ARBA" id="ARBA00022833"/>
    </source>
</evidence>
<keyword evidence="6" id="KW-0539">Nucleus</keyword>